<sequence length="38" mass="4193">MQKTETSGQPLLQAEHEFATSLSNENLIVETVFLPMTG</sequence>
<accession>A0A0C5VXL2</accession>
<dbReference type="AlphaFoldDB" id="A0A0C5VXL2"/>
<proteinExistence type="predicted"/>
<dbReference type="EMBL" id="CP007142">
    <property type="protein sequence ID" value="AJQ95154.1"/>
    <property type="molecule type" value="Genomic_DNA"/>
</dbReference>
<dbReference type="Proteomes" id="UP000032266">
    <property type="component" value="Chromosome"/>
</dbReference>
<dbReference type="HOGENOM" id="CLU_3328487_0_0_6"/>
<dbReference type="KEGG" id="gsn:YC6258_03118"/>
<evidence type="ECO:0000313" key="2">
    <source>
        <dbReference type="Proteomes" id="UP000032266"/>
    </source>
</evidence>
<keyword evidence="2" id="KW-1185">Reference proteome</keyword>
<evidence type="ECO:0000313" key="1">
    <source>
        <dbReference type="EMBL" id="AJQ95154.1"/>
    </source>
</evidence>
<organism evidence="1 2">
    <name type="scientific">Gynuella sunshinyii YC6258</name>
    <dbReference type="NCBI Taxonomy" id="1445510"/>
    <lineage>
        <taxon>Bacteria</taxon>
        <taxon>Pseudomonadati</taxon>
        <taxon>Pseudomonadota</taxon>
        <taxon>Gammaproteobacteria</taxon>
        <taxon>Oceanospirillales</taxon>
        <taxon>Saccharospirillaceae</taxon>
        <taxon>Gynuella</taxon>
    </lineage>
</organism>
<protein>
    <submittedName>
        <fullName evidence="1">Uncharacterized protein</fullName>
    </submittedName>
</protein>
<gene>
    <name evidence="1" type="ORF">YC6258_03118</name>
</gene>
<reference evidence="1 2" key="1">
    <citation type="submission" date="2014-01" db="EMBL/GenBank/DDBJ databases">
        <title>Full genme sequencing of cellulolytic bacterium Gynuella sunshinyii YC6258T gen. nov., sp. nov.</title>
        <authorList>
            <person name="Khan H."/>
            <person name="Chung E.J."/>
            <person name="Chung Y.R."/>
        </authorList>
    </citation>
    <scope>NUCLEOTIDE SEQUENCE [LARGE SCALE GENOMIC DNA]</scope>
    <source>
        <strain evidence="1 2">YC6258</strain>
    </source>
</reference>
<name>A0A0C5VXL2_9GAMM</name>